<protein>
    <submittedName>
        <fullName evidence="1">Uncharacterized protein</fullName>
    </submittedName>
</protein>
<dbReference type="Proteomes" id="UP001371456">
    <property type="component" value="Unassembled WGS sequence"/>
</dbReference>
<organism evidence="1 2">
    <name type="scientific">Solanum bulbocastanum</name>
    <name type="common">Wild potato</name>
    <dbReference type="NCBI Taxonomy" id="147425"/>
    <lineage>
        <taxon>Eukaryota</taxon>
        <taxon>Viridiplantae</taxon>
        <taxon>Streptophyta</taxon>
        <taxon>Embryophyta</taxon>
        <taxon>Tracheophyta</taxon>
        <taxon>Spermatophyta</taxon>
        <taxon>Magnoliopsida</taxon>
        <taxon>eudicotyledons</taxon>
        <taxon>Gunneridae</taxon>
        <taxon>Pentapetalae</taxon>
        <taxon>asterids</taxon>
        <taxon>lamiids</taxon>
        <taxon>Solanales</taxon>
        <taxon>Solanaceae</taxon>
        <taxon>Solanoideae</taxon>
        <taxon>Solaneae</taxon>
        <taxon>Solanum</taxon>
    </lineage>
</organism>
<proteinExistence type="predicted"/>
<evidence type="ECO:0000313" key="2">
    <source>
        <dbReference type="Proteomes" id="UP001371456"/>
    </source>
</evidence>
<gene>
    <name evidence="1" type="ORF">RDI58_002281</name>
</gene>
<dbReference type="EMBL" id="JBANQN010000001">
    <property type="protein sequence ID" value="KAK6804497.1"/>
    <property type="molecule type" value="Genomic_DNA"/>
</dbReference>
<comment type="caution">
    <text evidence="1">The sequence shown here is derived from an EMBL/GenBank/DDBJ whole genome shotgun (WGS) entry which is preliminary data.</text>
</comment>
<keyword evidence="2" id="KW-1185">Reference proteome</keyword>
<evidence type="ECO:0000313" key="1">
    <source>
        <dbReference type="EMBL" id="KAK6804497.1"/>
    </source>
</evidence>
<accession>A0AAN8YU06</accession>
<dbReference type="AlphaFoldDB" id="A0AAN8YU06"/>
<sequence length="55" mass="6149">MSMDLILASKKADKTIIEVEGVGGYYAWSSSQFPHLSQKKKKRKTCCWIITSAPS</sequence>
<reference evidence="1 2" key="1">
    <citation type="submission" date="2024-02" db="EMBL/GenBank/DDBJ databases">
        <title>de novo genome assembly of Solanum bulbocastanum strain 11H21.</title>
        <authorList>
            <person name="Hosaka A.J."/>
        </authorList>
    </citation>
    <scope>NUCLEOTIDE SEQUENCE [LARGE SCALE GENOMIC DNA]</scope>
    <source>
        <tissue evidence="1">Young leaves</tissue>
    </source>
</reference>
<name>A0AAN8YU06_SOLBU</name>